<sequence length="3526" mass="400571">MTTSTGVDVSAYIASTADLEQRAARIADPSIDLTTKNAVACEIRDLLDTIRDIDTLRVLPWLIPTLLDLLRTGEPVFRKDVPEYQFRKALLEILVRIPVGEPARAQSASIIECIHHLLRNDNEDNVILACKVYMDLVKNYRCITEENMTNFTTIFQESQHRMEAIANKYLADDSVIIDPNEAFLGMDSPKVVAEMSLDLALFSQASRGQIAPTIKATIQSSFNLLDVESPAQKKARTDAEAMGSIWAGMSSTLKNPTLYHDLLSAQIKMLSYLAFVMRHTPEQSDNYGDRLILHALRLQQDCPANGIMLRKDLIVVFRHLMATPYRRSLIPHLDKLLNERLLVGESLTSKEMLRAQTYTATADLFHHLKPELNSSQLTKIVHMYSRLLHNPALSNNLHTLFAKVLFGLSDAIVNKDSPQNAAYLITLMFNTCLDRLEALTVVHEEIAAAAERTKNGDTVIVNDAYIEKARPVGGAVYALEKPEEIMMESRLLFRTLLHGFRVCLATLKKCEGPAPDGTLICRMFEGCIRCMAYFELDRPNEPVDVIDWFAPILMEVNLHVFQEVWTQKIEFFFNFAQKKIILLNICQVLFQKDTCSPTLLAIVLKFLVDRLPLLGEYDDLTAAATIRWFKMTFGSITLFPVSNEPILASHLAKLLMDCFPLAVKASKPTHYFLLLRALFRSIGGGGGRFELLYKEVLPLLPEMLECLNRQFLSSEGTTRDMIVELCLTVPLRLTHLLPYLTYLMQPLAVALRGGPELVAQGLRTLELCIDNLTPDFLDPTLNIILRELMDALSSHLKPQPANHHLAHTTIRILGKLGGRNRKLLAKEPALEYKHHSDEPTMAIAFLGVDQQILMGPGMDLARQNVSRGPTAAAVPAYDFIEAALSSLMNHGINGRNAEEFFVAALEGAFDAVHIDEVQDKAESFIRKLSEAVFDAELKKEPSRETPSYRSSALLSSYLDAFPYALARIQVDQATKARSLIASVIQDLVAHARRNNFNMQDVYLILHQLTNRFTALCLDDLWSRKIAGCACIKMMTEAPEVGVKWVRDREIDLVRTLLHTLKDLPADLPEDVNEIIGVLTEVLRIGSSDIDFHSDADTQPQIRNKLIALVGVFFPELQSAIPVVRQAAQACIEFLVQLSGRPVVDLLLPHRDRMLISIFTKPLRALTFPIQIGLIEAVRYCVSLTPPLLDLNDELLRLLHETLALADAEDAALLGRSNPRQGMIEMTKLRVSCIKLLTASMPMTDFFQKHPQTRQRVTGVYFKSLYSPSSEVKDVAHEGLRIVLAHQSKLPKELLQTGLRPILMNLADPKRLSVPGLEGLARLLELLTNYFKVEIGHKLLDHFRFVADPQMLQASSRSPLGENEGITKLVRLANIFHLLPSAANIFLDSLVNAIVQTEAQMHFSGQSPFSEPLAKYLDRYPEEGVQFFIDNLHLPRYLRTLRSILQAKLAPNVQRVLASRTNTILGLSVHANDRIIPALSLFADLAGLDHCWVLDHDNVIEALLTLWDTGMQQPEREAIQRHSLMMSIFRSALEKSSRIDLLFALVAIYTRNLEIDTVRTTHFLYQHVALSSDTIFQRNVLFRFLTWFGTSTCSWSHKAYFIRYIVTPTLLVHAERNQSKQHLLDTSFIDRLHNLIWRRILEGNPFTETDDMFKIELLHLTTVLVQHYSALVNHVQKDILKCAWHFVGSCDDPIVKQTAFLLNARFFAAFQTPAKFILRTWSELLRAPQAEGRAALRQEALAVLAPSLPNEPTENGYPKWAVTARRLLADDFSQTFAVYHLMIKRPTLYYPVRRLFITYMVNSLNKLGLMSTSNHETRLLSIDILQVIFDWEQQALHERESADGKDIWLTPLGYRENMVSYLVRLSTIINDPSGRATLVPRALSLLQRMVGPKGWTDVVFGMRFFSRALEMSDLNSEAALASAVASAKVLQVIASEQSDQWWNSNGAVLQKLIRKGLLTEEYGLHDALHPIFDRLARMYPLPKEEEESQGEMGEFHSWIYSSINDGLRNTTSLRGVLLMLKSIVQVVPERIEHFSSHLMRLLGKILKEHASGSTTIVHVMDTSARLLVSVLDICEISVAFLGEQRKWLLSNLAVTMEKSKNTALCRYILDLVKSWCLVKREIYPTMKEKASLLLKMVTFEHKSETLFNSFLELVYEIYTEPSLRRSDLTARLEPLFFVGCRSKDFALRERFLDLLDVSVPRSLFSRLMYICAVQSWEPVADHNWLHIALHLLLGATDQDATPFHERRTATSIVAHPKTQDLVRPMLRLASATPLGVHDMWVSAFPAAWACLSRREQGDLTQHMINLLSKEYHIKQAEMRPNIIQTLLTGLHACAPPMILPPHLIKYLAKTYGAWYISLEILADALEYLKDDELTLRDNALDSLADVYSELAEDDMFYGLWRRRCLQPETNNAIALEQNGMWDQAMNAYETAQQRARSGAIPYTEQEYCLWEDHWILSAEKLQQWDLLYELGRNEGNHDLILESAWRVKDWLENREALEDHIAQLPEVPTPRRRVFEAFLALLKLPSPLEKNTEFTMILEDAMQLALRKWVSLPPHLSPAHVPLLQHFQQFVELQEAVQIFGSLASTNAQNLEKKSSELKMVLQAWRERLPNLHDDISIWSDLVAWRQNVFHSINNAYIPLITPSVQNGAANTNTAGYRGYHETAWIINRFAHVARKHDLLDVCHTALAKIYTLPNIEISEAFLKLREQARCYYQKPNDLQAGLEVINNTNLVYFSVSQKAEFFTLKGLFHARFGRHEEANAAFGQAVQMDMSQAKAWAEWGRWNDRMFKEHPNDLSYAGNAVSCYLQAAGLYKSGKSRPLLARVLWLLSIDDNSFTVSRAFDTYKGEAAFWFWITLIPQLCSSLSHREVKQARYVLLNLARLYPQALFFNLRTTREEVLSTKRMVSRPAVPQAQTTPVRASESSSTNGSDVPGLGPDPNTSQTSLPSTDNAQSVAASQNGQHFIVDASAVHRPTWDCVEELVQNLKTSFPLLILSLETLVDQIINRFKPSHEEDIYRHISMLLQDALQHYMVRVNQTDDDGQLTTSTVQNLHRLAQGITHPQVKKEYEEDFITPTLTHYEYIQRLQQWRDKYEVLLDGRPRIQPLDSLSHYLTEFQYSKVDELDVPGQYTEDKDNNQNFIKIQKLVPKFENTRSQGCCWKRITVHGSDNSHIPFIVQLPYHRTFRREERVSQVCRTFNGVLARKKETRKRNLNFHLPAAVSCSPNIRLYQMDSSYISLSDIYELHCESMGIQREDPILYSCEKVKKVMREVKQSGRQFNKTDYLALKKNVVDEVSSKMIPDDVLNKYMIRTMDGPSSLWRMRKQFALQHAANSFMTFIFFMSSRQPARFNVSRSTGLVAMTELFAGKTEIIEVSACLLTVISGMAAQQPIFSTSDVVPFRFTPSVQTFLGPIVTEGIFAPSLMAIGRALTETEYALDTPLRLFARDEICGWLIQRNRPMTVDQGFRQAVNMCIDAVINRAEAMACKVDREQAATGAVPALQTVTSTISAATNPIQLTKMGEMYYPWF</sequence>
<dbReference type="Pfam" id="PF00454">
    <property type="entry name" value="PI3_PI4_kinase"/>
    <property type="match status" value="1"/>
</dbReference>
<evidence type="ECO:0000259" key="3">
    <source>
        <dbReference type="PROSITE" id="PS50290"/>
    </source>
</evidence>
<dbReference type="GO" id="GO:0000124">
    <property type="term" value="C:SAGA complex"/>
    <property type="evidence" value="ECO:0007669"/>
    <property type="project" value="TreeGrafter"/>
</dbReference>
<dbReference type="InterPro" id="IPR046807">
    <property type="entry name" value="Tra1_central"/>
</dbReference>
<dbReference type="EMBL" id="MU793265">
    <property type="protein sequence ID" value="KAJ3789133.1"/>
    <property type="molecule type" value="Genomic_DNA"/>
</dbReference>
<dbReference type="Proteomes" id="UP001163798">
    <property type="component" value="Unassembled WGS sequence"/>
</dbReference>
<organism evidence="5 6">
    <name type="scientific">Lentinula aff. detonsa</name>
    <dbReference type="NCBI Taxonomy" id="2804958"/>
    <lineage>
        <taxon>Eukaryota</taxon>
        <taxon>Fungi</taxon>
        <taxon>Dikarya</taxon>
        <taxon>Basidiomycota</taxon>
        <taxon>Agaricomycotina</taxon>
        <taxon>Agaricomycetes</taxon>
        <taxon>Agaricomycetidae</taxon>
        <taxon>Agaricales</taxon>
        <taxon>Marasmiineae</taxon>
        <taxon>Omphalotaceae</taxon>
        <taxon>Lentinula</taxon>
    </lineage>
</organism>
<evidence type="ECO:0000313" key="5">
    <source>
        <dbReference type="EMBL" id="KAJ3789133.1"/>
    </source>
</evidence>
<dbReference type="InterPro" id="IPR016024">
    <property type="entry name" value="ARM-type_fold"/>
</dbReference>
<dbReference type="InterPro" id="IPR050517">
    <property type="entry name" value="DDR_Repair_Kinase"/>
</dbReference>
<dbReference type="GO" id="GO:0006281">
    <property type="term" value="P:DNA repair"/>
    <property type="evidence" value="ECO:0007669"/>
    <property type="project" value="TreeGrafter"/>
</dbReference>
<dbReference type="InterPro" id="IPR011009">
    <property type="entry name" value="Kinase-like_dom_sf"/>
</dbReference>
<evidence type="ECO:0008006" key="7">
    <source>
        <dbReference type="Google" id="ProtNLM"/>
    </source>
</evidence>
<reference evidence="5" key="1">
    <citation type="submission" date="2022-08" db="EMBL/GenBank/DDBJ databases">
        <authorList>
            <consortium name="DOE Joint Genome Institute"/>
            <person name="Min B."/>
            <person name="Riley R."/>
            <person name="Sierra-Patev S."/>
            <person name="Naranjo-Ortiz M."/>
            <person name="Looney B."/>
            <person name="Konkel Z."/>
            <person name="Slot J.C."/>
            <person name="Sakamoto Y."/>
            <person name="Steenwyk J.L."/>
            <person name="Rokas A."/>
            <person name="Carro J."/>
            <person name="Camarero S."/>
            <person name="Ferreira P."/>
            <person name="Molpeceres G."/>
            <person name="Ruiz-Duenas F.J."/>
            <person name="Serrano A."/>
            <person name="Henrissat B."/>
            <person name="Drula E."/>
            <person name="Hughes K.W."/>
            <person name="Mata J.L."/>
            <person name="Ishikawa N.K."/>
            <person name="Vargas-Isla R."/>
            <person name="Ushijima S."/>
            <person name="Smith C.A."/>
            <person name="Ahrendt S."/>
            <person name="Andreopoulos W."/>
            <person name="He G."/>
            <person name="Labutti K."/>
            <person name="Lipzen A."/>
            <person name="Ng V."/>
            <person name="Sandor L."/>
            <person name="Barry K."/>
            <person name="Martinez A.T."/>
            <person name="Xiao Y."/>
            <person name="Gibbons J.G."/>
            <person name="Terashima K."/>
            <person name="Hibbett D.S."/>
            <person name="Grigoriev I.V."/>
        </authorList>
    </citation>
    <scope>NUCLEOTIDE SEQUENCE</scope>
    <source>
        <strain evidence="5">TFB10291</strain>
    </source>
</reference>
<dbReference type="SUPFAM" id="SSF48371">
    <property type="entry name" value="ARM repeat"/>
    <property type="match status" value="3"/>
</dbReference>
<dbReference type="CDD" id="cd05163">
    <property type="entry name" value="PIKK_TRRAP"/>
    <property type="match status" value="1"/>
</dbReference>
<comment type="caution">
    <text evidence="5">The sequence shown here is derived from an EMBL/GenBank/DDBJ whole genome shotgun (WGS) entry which is preliminary data.</text>
</comment>
<dbReference type="GO" id="GO:0035267">
    <property type="term" value="C:NuA4 histone acetyltransferase complex"/>
    <property type="evidence" value="ECO:0007669"/>
    <property type="project" value="TreeGrafter"/>
</dbReference>
<feature type="compositionally biased region" description="Polar residues" evidence="2">
    <location>
        <begin position="2937"/>
        <end position="2952"/>
    </location>
</feature>
<dbReference type="PANTHER" id="PTHR11139">
    <property type="entry name" value="ATAXIA TELANGIECTASIA MUTATED ATM -RELATED"/>
    <property type="match status" value="1"/>
</dbReference>
<protein>
    <recommendedName>
        <fullName evidence="7">Atypical/PIKK/TRRAP protein kinase</fullName>
    </recommendedName>
</protein>
<dbReference type="GO" id="GO:0005634">
    <property type="term" value="C:nucleus"/>
    <property type="evidence" value="ECO:0007669"/>
    <property type="project" value="TreeGrafter"/>
</dbReference>
<evidence type="ECO:0000259" key="4">
    <source>
        <dbReference type="PROSITE" id="PS51189"/>
    </source>
</evidence>
<dbReference type="GO" id="GO:0006355">
    <property type="term" value="P:regulation of DNA-templated transcription"/>
    <property type="evidence" value="ECO:0007669"/>
    <property type="project" value="TreeGrafter"/>
</dbReference>
<feature type="domain" description="FAT" evidence="4">
    <location>
        <begin position="2342"/>
        <end position="2896"/>
    </location>
</feature>
<dbReference type="PROSITE" id="PS51189">
    <property type="entry name" value="FAT"/>
    <property type="match status" value="1"/>
</dbReference>
<dbReference type="Pfam" id="PF20175">
    <property type="entry name" value="Tra1_central"/>
    <property type="match status" value="1"/>
</dbReference>
<evidence type="ECO:0000256" key="1">
    <source>
        <dbReference type="ARBA" id="ARBA00007234"/>
    </source>
</evidence>
<dbReference type="Pfam" id="PF02259">
    <property type="entry name" value="FAT"/>
    <property type="match status" value="1"/>
</dbReference>
<name>A0AA38KH39_9AGAR</name>
<dbReference type="InterPro" id="IPR014009">
    <property type="entry name" value="PIK_FAT"/>
</dbReference>
<dbReference type="InterPro" id="IPR003151">
    <property type="entry name" value="PIK-rel_kinase_FAT"/>
</dbReference>
<dbReference type="SUPFAM" id="SSF56112">
    <property type="entry name" value="Protein kinase-like (PK-like)"/>
    <property type="match status" value="1"/>
</dbReference>
<dbReference type="Pfam" id="PF20206">
    <property type="entry name" value="Tra1_ring"/>
    <property type="match status" value="2"/>
</dbReference>
<feature type="domain" description="PI3K/PI4K catalytic" evidence="3">
    <location>
        <begin position="3145"/>
        <end position="3491"/>
    </location>
</feature>
<evidence type="ECO:0000313" key="6">
    <source>
        <dbReference type="Proteomes" id="UP001163798"/>
    </source>
</evidence>
<evidence type="ECO:0000256" key="2">
    <source>
        <dbReference type="SAM" id="MobiDB-lite"/>
    </source>
</evidence>
<accession>A0AA38KH39</accession>
<feature type="region of interest" description="Disordered" evidence="2">
    <location>
        <begin position="2901"/>
        <end position="2952"/>
    </location>
</feature>
<proteinExistence type="inferred from homology"/>
<dbReference type="SMART" id="SM00146">
    <property type="entry name" value="PI3Kc"/>
    <property type="match status" value="1"/>
</dbReference>
<gene>
    <name evidence="5" type="ORF">GGU10DRAFT_384431</name>
</gene>
<dbReference type="InterPro" id="IPR046805">
    <property type="entry name" value="Tra1_ring"/>
</dbReference>
<dbReference type="PROSITE" id="PS50290">
    <property type="entry name" value="PI3_4_KINASE_3"/>
    <property type="match status" value="1"/>
</dbReference>
<dbReference type="InterPro" id="IPR000403">
    <property type="entry name" value="PI3/4_kinase_cat_dom"/>
</dbReference>
<keyword evidence="6" id="KW-1185">Reference proteome</keyword>
<feature type="compositionally biased region" description="Polar residues" evidence="2">
    <location>
        <begin position="2911"/>
        <end position="2928"/>
    </location>
</feature>
<dbReference type="PANTHER" id="PTHR11139:SF1">
    <property type="entry name" value="TRANSFORMATION_TRANSCRIPTION DOMAIN-ASSOCIATED PROTEIN"/>
    <property type="match status" value="1"/>
</dbReference>
<comment type="similarity">
    <text evidence="1">Belongs to the PI3/PI4-kinase family. TRA1 subfamily.</text>
</comment>